<dbReference type="PANTHER" id="PTHR21461">
    <property type="entry name" value="GLYCOSYLTRANSFERASE FAMILY 92 PROTEIN"/>
    <property type="match status" value="1"/>
</dbReference>
<evidence type="ECO:0000313" key="9">
    <source>
        <dbReference type="Ensembl" id="ENSLLEP00000024256.1"/>
    </source>
</evidence>
<evidence type="ECO:0000256" key="1">
    <source>
        <dbReference type="ARBA" id="ARBA00004167"/>
    </source>
</evidence>
<evidence type="ECO:0000256" key="4">
    <source>
        <dbReference type="ARBA" id="ARBA00022679"/>
    </source>
</evidence>
<accession>A0A8C5PL50</accession>
<evidence type="ECO:0000256" key="5">
    <source>
        <dbReference type="ARBA" id="ARBA00022692"/>
    </source>
</evidence>
<proteinExistence type="inferred from homology"/>
<evidence type="ECO:0000313" key="10">
    <source>
        <dbReference type="Proteomes" id="UP000694569"/>
    </source>
</evidence>
<dbReference type="GO" id="GO:0016757">
    <property type="term" value="F:glycosyltransferase activity"/>
    <property type="evidence" value="ECO:0007669"/>
    <property type="project" value="UniProtKB-UniRule"/>
</dbReference>
<dbReference type="AlphaFoldDB" id="A0A8C5PL50"/>
<evidence type="ECO:0000256" key="6">
    <source>
        <dbReference type="ARBA" id="ARBA00022989"/>
    </source>
</evidence>
<evidence type="ECO:0000256" key="8">
    <source>
        <dbReference type="RuleBase" id="RU366017"/>
    </source>
</evidence>
<sequence length="420" mass="49533">MRRFFFTFNLLVSMLFFVFYYYHNNELNTGKVMLNAHKTGYEAITALGDNRTFILSPYYEPRGPTPSVRVLAIIHHSVTELYCWFHCVHGSSVSVWAHIDLHKHWFEFPYGTANLLCAEPPDCPYQYMSVHWSNTSHVTHLPRFEVRNRPPPAAPSVNFTVCISTMYGKYNNVLQTIQSLEMYKLLGAGRVTLYLNQCHQNLEKVLQYYVEEGILEVIHWPINRFLRTSREWHYSVNSSNQVGYYGQTATLNDCLYRNMYRSKFVLLNDIDEIILPVKYNDWPSLMESLQQEYPETSVFYVENYFFPLFGDNYDLNMWGDVPGINILLHMYRERANQSMLSARKLIVRPTKVHQTSIHNAWKTEGEFTYVSNESAIVFHARKTGPRFGKEFLVKDWTLWRYSVPLMQNVDKVIQQLFPRH</sequence>
<evidence type="ECO:0000256" key="7">
    <source>
        <dbReference type="ARBA" id="ARBA00023136"/>
    </source>
</evidence>
<dbReference type="GO" id="GO:0005737">
    <property type="term" value="C:cytoplasm"/>
    <property type="evidence" value="ECO:0007669"/>
    <property type="project" value="TreeGrafter"/>
</dbReference>
<protein>
    <recommendedName>
        <fullName evidence="8">Glycosyltransferase family 92 protein</fullName>
        <ecNumber evidence="8">2.4.1.-</ecNumber>
    </recommendedName>
</protein>
<keyword evidence="5 8" id="KW-0812">Transmembrane</keyword>
<dbReference type="Pfam" id="PF01697">
    <property type="entry name" value="Glyco_transf_92"/>
    <property type="match status" value="1"/>
</dbReference>
<reference evidence="9" key="2">
    <citation type="submission" date="2025-09" db="UniProtKB">
        <authorList>
            <consortium name="Ensembl"/>
        </authorList>
    </citation>
    <scope>IDENTIFICATION</scope>
</reference>
<dbReference type="OrthoDB" id="2526284at2759"/>
<dbReference type="Ensembl" id="ENSLLET00000025180.1">
    <property type="protein sequence ID" value="ENSLLEP00000024256.1"/>
    <property type="gene ID" value="ENSLLEG00000015439.1"/>
</dbReference>
<dbReference type="GO" id="GO:0016020">
    <property type="term" value="C:membrane"/>
    <property type="evidence" value="ECO:0007669"/>
    <property type="project" value="UniProtKB-SubCell"/>
</dbReference>
<name>A0A8C5PL50_9ANUR</name>
<dbReference type="Proteomes" id="UP000694569">
    <property type="component" value="Unplaced"/>
</dbReference>
<comment type="subcellular location">
    <subcellularLocation>
        <location evidence="1">Membrane</location>
        <topology evidence="1">Single-pass membrane protein</topology>
    </subcellularLocation>
</comment>
<keyword evidence="7 8" id="KW-0472">Membrane</keyword>
<reference evidence="9" key="1">
    <citation type="submission" date="2025-08" db="UniProtKB">
        <authorList>
            <consortium name="Ensembl"/>
        </authorList>
    </citation>
    <scope>IDENTIFICATION</scope>
</reference>
<feature type="transmembrane region" description="Helical" evidence="8">
    <location>
        <begin position="5"/>
        <end position="23"/>
    </location>
</feature>
<comment type="similarity">
    <text evidence="2 8">Belongs to the glycosyltransferase 92 family.</text>
</comment>
<dbReference type="EC" id="2.4.1.-" evidence="8"/>
<dbReference type="PANTHER" id="PTHR21461:SF69">
    <property type="entry name" value="GLYCOSYLTRANSFERASE FAMILY 92 PROTEIN"/>
    <property type="match status" value="1"/>
</dbReference>
<evidence type="ECO:0000256" key="3">
    <source>
        <dbReference type="ARBA" id="ARBA00022676"/>
    </source>
</evidence>
<dbReference type="InterPro" id="IPR008166">
    <property type="entry name" value="Glyco_transf_92"/>
</dbReference>
<keyword evidence="3 8" id="KW-0328">Glycosyltransferase</keyword>
<keyword evidence="10" id="KW-1185">Reference proteome</keyword>
<keyword evidence="4 8" id="KW-0808">Transferase</keyword>
<dbReference type="GeneTree" id="ENSGT00530000064359"/>
<evidence type="ECO:0000256" key="2">
    <source>
        <dbReference type="ARBA" id="ARBA00007647"/>
    </source>
</evidence>
<organism evidence="9 10">
    <name type="scientific">Leptobrachium leishanense</name>
    <name type="common">Leishan spiny toad</name>
    <dbReference type="NCBI Taxonomy" id="445787"/>
    <lineage>
        <taxon>Eukaryota</taxon>
        <taxon>Metazoa</taxon>
        <taxon>Chordata</taxon>
        <taxon>Craniata</taxon>
        <taxon>Vertebrata</taxon>
        <taxon>Euteleostomi</taxon>
        <taxon>Amphibia</taxon>
        <taxon>Batrachia</taxon>
        <taxon>Anura</taxon>
        <taxon>Pelobatoidea</taxon>
        <taxon>Megophryidae</taxon>
        <taxon>Leptobrachium</taxon>
    </lineage>
</organism>
<keyword evidence="6 8" id="KW-1133">Transmembrane helix</keyword>